<dbReference type="OrthoDB" id="7068404at2"/>
<dbReference type="Proteomes" id="UP000027647">
    <property type="component" value="Unassembled WGS sequence"/>
</dbReference>
<evidence type="ECO:0000313" key="2">
    <source>
        <dbReference type="EMBL" id="KEO91845.1"/>
    </source>
</evidence>
<evidence type="ECO:0000256" key="1">
    <source>
        <dbReference type="SAM" id="Phobius"/>
    </source>
</evidence>
<feature type="transmembrane region" description="Helical" evidence="1">
    <location>
        <begin position="6"/>
        <end position="25"/>
    </location>
</feature>
<dbReference type="AlphaFoldDB" id="A0A074MGA3"/>
<evidence type="ECO:0008006" key="4">
    <source>
        <dbReference type="Google" id="ProtNLM"/>
    </source>
</evidence>
<feature type="transmembrane region" description="Helical" evidence="1">
    <location>
        <begin position="32"/>
        <end position="51"/>
    </location>
</feature>
<evidence type="ECO:0000313" key="3">
    <source>
        <dbReference type="Proteomes" id="UP000027647"/>
    </source>
</evidence>
<reference evidence="2 3" key="1">
    <citation type="submission" date="2014-04" db="EMBL/GenBank/DDBJ databases">
        <title>A comprehensive comparison of genomes of Erythrobacter spp. strains.</title>
        <authorList>
            <person name="Zheng Q."/>
        </authorList>
    </citation>
    <scope>NUCLEOTIDE SEQUENCE [LARGE SCALE GENOMIC DNA]</scope>
    <source>
        <strain evidence="2 3">DSM 6997</strain>
    </source>
</reference>
<name>A0A074MGA3_ERYLO</name>
<keyword evidence="1" id="KW-1133">Transmembrane helix</keyword>
<accession>A0A074MGA3</accession>
<gene>
    <name evidence="2" type="ORF">EH31_04000</name>
</gene>
<dbReference type="eggNOG" id="ENOG50345RK">
    <property type="taxonomic scope" value="Bacteria"/>
</dbReference>
<protein>
    <recommendedName>
        <fullName evidence="4">DUF2834 domain-containing protein</fullName>
    </recommendedName>
</protein>
<keyword evidence="1" id="KW-0472">Membrane</keyword>
<feature type="transmembrane region" description="Helical" evidence="1">
    <location>
        <begin position="100"/>
        <end position="121"/>
    </location>
</feature>
<dbReference type="STRING" id="1044.EH31_04000"/>
<keyword evidence="1" id="KW-0812">Transmembrane</keyword>
<keyword evidence="3" id="KW-1185">Reference proteome</keyword>
<organism evidence="2 3">
    <name type="scientific">Erythrobacter longus</name>
    <dbReference type="NCBI Taxonomy" id="1044"/>
    <lineage>
        <taxon>Bacteria</taxon>
        <taxon>Pseudomonadati</taxon>
        <taxon>Pseudomonadota</taxon>
        <taxon>Alphaproteobacteria</taxon>
        <taxon>Sphingomonadales</taxon>
        <taxon>Erythrobacteraceae</taxon>
        <taxon>Erythrobacter/Porphyrobacter group</taxon>
        <taxon>Erythrobacter</taxon>
    </lineage>
</organism>
<proteinExistence type="predicted"/>
<dbReference type="EMBL" id="JMIW01000001">
    <property type="protein sequence ID" value="KEO91845.1"/>
    <property type="molecule type" value="Genomic_DNA"/>
</dbReference>
<comment type="caution">
    <text evidence="2">The sequence shown here is derived from an EMBL/GenBank/DDBJ whole genome shotgun (WGS) entry which is preliminary data.</text>
</comment>
<sequence length="139" mass="15000">MDYLQILFFLVYAATTCAGVYLLIAKPTKGSALAAASLSGLFLGYTLIQIWQEGVMMFFINHSANLTGIQVWWDLVMATLIALFFILPRARKVGMNVIPWALLVGSTASIGLLAMCARLFWLENAASASNAASHAQPAA</sequence>
<feature type="transmembrane region" description="Helical" evidence="1">
    <location>
        <begin position="71"/>
        <end position="88"/>
    </location>
</feature>
<dbReference type="RefSeq" id="WP_034958198.1">
    <property type="nucleotide sequence ID" value="NZ_JMIW01000001.1"/>
</dbReference>